<feature type="non-terminal residue" evidence="1">
    <location>
        <position position="1"/>
    </location>
</feature>
<dbReference type="EMBL" id="HACG01053280">
    <property type="protein sequence ID" value="CEL00151.1"/>
    <property type="molecule type" value="Transcribed_RNA"/>
</dbReference>
<organism evidence="1">
    <name type="scientific">Arion vulgaris</name>
    <dbReference type="NCBI Taxonomy" id="1028688"/>
    <lineage>
        <taxon>Eukaryota</taxon>
        <taxon>Metazoa</taxon>
        <taxon>Spiralia</taxon>
        <taxon>Lophotrochozoa</taxon>
        <taxon>Mollusca</taxon>
        <taxon>Gastropoda</taxon>
        <taxon>Heterobranchia</taxon>
        <taxon>Euthyneura</taxon>
        <taxon>Panpulmonata</taxon>
        <taxon>Eupulmonata</taxon>
        <taxon>Stylommatophora</taxon>
        <taxon>Helicina</taxon>
        <taxon>Arionoidea</taxon>
        <taxon>Arionidae</taxon>
        <taxon>Arion</taxon>
    </lineage>
</organism>
<evidence type="ECO:0000313" key="1">
    <source>
        <dbReference type="EMBL" id="CEL00151.1"/>
    </source>
</evidence>
<feature type="non-terminal residue" evidence="1">
    <location>
        <position position="75"/>
    </location>
</feature>
<name>A0A0B7C6C4_9EUPU</name>
<gene>
    <name evidence="1" type="primary">ORF222983</name>
</gene>
<sequence>LTSPVDTCKSCHGTNLGMDSLDADERLVCRDCGTIAGGEALLNDEFEIMTRAYRNNSLTLPGNAGQPRKLRGRIA</sequence>
<proteinExistence type="predicted"/>
<accession>A0A0B7C6C4</accession>
<protein>
    <submittedName>
        <fullName evidence="1">Uncharacterized protein</fullName>
    </submittedName>
</protein>
<dbReference type="AlphaFoldDB" id="A0A0B7C6C4"/>
<reference evidence="1" key="1">
    <citation type="submission" date="2014-12" db="EMBL/GenBank/DDBJ databases">
        <title>Insight into the proteome of Arion vulgaris.</title>
        <authorList>
            <person name="Aradska J."/>
            <person name="Bulat T."/>
            <person name="Smidak R."/>
            <person name="Sarate P."/>
            <person name="Gangsoo J."/>
            <person name="Sialana F."/>
            <person name="Bilban M."/>
            <person name="Lubec G."/>
        </authorList>
    </citation>
    <scope>NUCLEOTIDE SEQUENCE</scope>
    <source>
        <tissue evidence="1">Skin</tissue>
    </source>
</reference>